<dbReference type="InterPro" id="IPR026891">
    <property type="entry name" value="Fn3-like"/>
</dbReference>
<dbReference type="Gene3D" id="3.20.20.300">
    <property type="entry name" value="Glycoside hydrolase, family 3, N-terminal domain"/>
    <property type="match status" value="1"/>
</dbReference>
<dbReference type="EC" id="3.2.1.21" evidence="3"/>
<dbReference type="Proteomes" id="UP000332933">
    <property type="component" value="Unassembled WGS sequence"/>
</dbReference>
<dbReference type="PRINTS" id="PR00133">
    <property type="entry name" value="GLHYDRLASE3"/>
</dbReference>
<dbReference type="Gene3D" id="3.40.50.1700">
    <property type="entry name" value="Glycoside hydrolase family 3 C-terminal domain"/>
    <property type="match status" value="1"/>
</dbReference>
<dbReference type="PANTHER" id="PTHR30620">
    <property type="entry name" value="PERIPLASMIC BETA-GLUCOSIDASE-RELATED"/>
    <property type="match status" value="1"/>
</dbReference>
<gene>
    <name evidence="9" type="primary">Aste57867_19152</name>
    <name evidence="8" type="ORF">As57867_019088</name>
    <name evidence="9" type="ORF">ASTE57867_19152</name>
</gene>
<dbReference type="Pfam" id="PF01915">
    <property type="entry name" value="Glyco_hydro_3_C"/>
    <property type="match status" value="1"/>
</dbReference>
<dbReference type="InterPro" id="IPR036881">
    <property type="entry name" value="Glyco_hydro_3_C_sf"/>
</dbReference>
<evidence type="ECO:0000256" key="4">
    <source>
        <dbReference type="ARBA" id="ARBA00022729"/>
    </source>
</evidence>
<name>A0A485LBW1_9STRA</name>
<dbReference type="FunFam" id="3.20.20.300:FF:000007">
    <property type="entry name" value="Lysosomal beta glucosidase"/>
    <property type="match status" value="1"/>
</dbReference>
<dbReference type="PANTHER" id="PTHR30620:SF16">
    <property type="entry name" value="LYSOSOMAL BETA GLUCOSIDASE"/>
    <property type="match status" value="1"/>
</dbReference>
<sequence>MTSSSYHHRRRNIFVKGALLAAVAPCFSHGRDVSAQADAIVNRMTIDQMVGQMTQHSIDSIMTQNGHIGTPAVDSNLIQGFAAQQGVGSYLNSPFSGRVGGWNASQWRDAITQIQSIHTANGGTPILYGLDSVHGANYVQGAVLFPHPINVGASFDPTLAQSLGQFTGRDTEAAGIPWLFAPCLEIARHKHWSRIYETYGEDPLVVSDMGAAFVQGVQSNNVAACFKHFIGYSGSPGGVDRDPVTLTQHELQNLFMPPFKAAIDAGAMTGMDTYVALNGVPMSANPSMSKDLLRTDLKFDGVLVSDWDEIYLMNSYHHYASSDQDAVKKAMQGGSIDMSMEPYNTSFVAYVNDLNKAGQVPLNRIKTSATRIIKTKLKLNLFSNPVPGADLTNQVGDATSQAVAREMATESMVLLKNTDNILPLSAPKTFFFTGSSIDDIGLLCGGWSITWQGQPGSTMFPNYGRSIRSAMSAFVADPSRTTFYQGVNTDGTWQDINQAKALAQAADYTIVAIGERPYAEFMGNIDPVELPSGLTGYVQQLANTGTKIILILVEGRPRLLNGISSLASAILFAGLPCEMGGEAISDVLFGKVNPSGKMAMTYPKTADQLNQATSYYGRVGDKCVVNGVPSTCPVEWHFGEGLSYTTFAYSNMQLSTTALSQSANQLTVSVTVTNSGAVKGKEVVMLFLTSPNVPETKLLKKYSKIELDAGQSKVVRFTITPDDFGVYVNAIGKGLRKEARGGTYYLAFKFDTVCSANSLGSMCRSFSWTPPATGASSSASTATRSVLLWGVGLLLLFQRKP</sequence>
<comment type="catalytic activity">
    <reaction evidence="1">
        <text>Hydrolysis of terminal, non-reducing beta-D-glucosyl residues with release of beta-D-glucose.</text>
        <dbReference type="EC" id="3.2.1.21"/>
    </reaction>
</comment>
<dbReference type="EMBL" id="CAADRA010006477">
    <property type="protein sequence ID" value="VFT95874.1"/>
    <property type="molecule type" value="Genomic_DNA"/>
</dbReference>
<dbReference type="Pfam" id="PF14310">
    <property type="entry name" value="Fn3-like"/>
    <property type="match status" value="1"/>
</dbReference>
<dbReference type="Gene3D" id="2.60.40.10">
    <property type="entry name" value="Immunoglobulins"/>
    <property type="match status" value="1"/>
</dbReference>
<evidence type="ECO:0000259" key="7">
    <source>
        <dbReference type="SMART" id="SM01217"/>
    </source>
</evidence>
<evidence type="ECO:0000313" key="8">
    <source>
        <dbReference type="EMBL" id="KAF0689390.1"/>
    </source>
</evidence>
<evidence type="ECO:0000256" key="6">
    <source>
        <dbReference type="ARBA" id="ARBA00023295"/>
    </source>
</evidence>
<dbReference type="InterPro" id="IPR002772">
    <property type="entry name" value="Glyco_hydro_3_C"/>
</dbReference>
<dbReference type="EMBL" id="VJMH01006456">
    <property type="protein sequence ID" value="KAF0689390.1"/>
    <property type="molecule type" value="Genomic_DNA"/>
</dbReference>
<dbReference type="Pfam" id="PF00933">
    <property type="entry name" value="Glyco_hydro_3"/>
    <property type="match status" value="1"/>
</dbReference>
<evidence type="ECO:0000256" key="1">
    <source>
        <dbReference type="ARBA" id="ARBA00000448"/>
    </source>
</evidence>
<dbReference type="SUPFAM" id="SSF52279">
    <property type="entry name" value="Beta-D-glucan exohydrolase, C-terminal domain"/>
    <property type="match status" value="1"/>
</dbReference>
<comment type="similarity">
    <text evidence="2">Belongs to the glycosyl hydrolase 3 family.</text>
</comment>
<evidence type="ECO:0000256" key="3">
    <source>
        <dbReference type="ARBA" id="ARBA00012744"/>
    </source>
</evidence>
<dbReference type="InterPro" id="IPR013783">
    <property type="entry name" value="Ig-like_fold"/>
</dbReference>
<reference evidence="9 10" key="1">
    <citation type="submission" date="2019-03" db="EMBL/GenBank/DDBJ databases">
        <authorList>
            <person name="Gaulin E."/>
            <person name="Dumas B."/>
        </authorList>
    </citation>
    <scope>NUCLEOTIDE SEQUENCE [LARGE SCALE GENOMIC DNA]</scope>
    <source>
        <strain evidence="9">CBS 568.67</strain>
    </source>
</reference>
<evidence type="ECO:0000256" key="5">
    <source>
        <dbReference type="ARBA" id="ARBA00022801"/>
    </source>
</evidence>
<dbReference type="InterPro" id="IPR051915">
    <property type="entry name" value="Cellulose_Degrad_GH3"/>
</dbReference>
<accession>A0A485LBW1</accession>
<keyword evidence="6" id="KW-0326">Glycosidase</keyword>
<dbReference type="GO" id="GO:0008422">
    <property type="term" value="F:beta-glucosidase activity"/>
    <property type="evidence" value="ECO:0007669"/>
    <property type="project" value="UniProtKB-EC"/>
</dbReference>
<reference evidence="8" key="2">
    <citation type="submission" date="2019-06" db="EMBL/GenBank/DDBJ databases">
        <title>Genomics analysis of Aphanomyces spp. identifies a new class of oomycete effector associated with host adaptation.</title>
        <authorList>
            <person name="Gaulin E."/>
        </authorList>
    </citation>
    <scope>NUCLEOTIDE SEQUENCE</scope>
    <source>
        <strain evidence="8">CBS 578.67</strain>
    </source>
</reference>
<evidence type="ECO:0000313" key="10">
    <source>
        <dbReference type="Proteomes" id="UP000332933"/>
    </source>
</evidence>
<dbReference type="InterPro" id="IPR001764">
    <property type="entry name" value="Glyco_hydro_3_N"/>
</dbReference>
<dbReference type="InterPro" id="IPR017853">
    <property type="entry name" value="GH"/>
</dbReference>
<organism evidence="9 10">
    <name type="scientific">Aphanomyces stellatus</name>
    <dbReference type="NCBI Taxonomy" id="120398"/>
    <lineage>
        <taxon>Eukaryota</taxon>
        <taxon>Sar</taxon>
        <taxon>Stramenopiles</taxon>
        <taxon>Oomycota</taxon>
        <taxon>Saprolegniomycetes</taxon>
        <taxon>Saprolegniales</taxon>
        <taxon>Verrucalvaceae</taxon>
        <taxon>Aphanomyces</taxon>
    </lineage>
</organism>
<dbReference type="AlphaFoldDB" id="A0A485LBW1"/>
<feature type="domain" description="Fibronectin type III-like" evidence="7">
    <location>
        <begin position="682"/>
        <end position="752"/>
    </location>
</feature>
<proteinExistence type="inferred from homology"/>
<dbReference type="SMART" id="SM01217">
    <property type="entry name" value="Fn3_like"/>
    <property type="match status" value="1"/>
</dbReference>
<dbReference type="InterPro" id="IPR036962">
    <property type="entry name" value="Glyco_hydro_3_N_sf"/>
</dbReference>
<keyword evidence="5" id="KW-0378">Hydrolase</keyword>
<evidence type="ECO:0000256" key="2">
    <source>
        <dbReference type="ARBA" id="ARBA00005336"/>
    </source>
</evidence>
<dbReference type="OrthoDB" id="65399at2759"/>
<keyword evidence="4" id="KW-0732">Signal</keyword>
<evidence type="ECO:0000313" key="9">
    <source>
        <dbReference type="EMBL" id="VFT95874.1"/>
    </source>
</evidence>
<dbReference type="GO" id="GO:0009251">
    <property type="term" value="P:glucan catabolic process"/>
    <property type="evidence" value="ECO:0007669"/>
    <property type="project" value="TreeGrafter"/>
</dbReference>
<keyword evidence="10" id="KW-1185">Reference proteome</keyword>
<dbReference type="SUPFAM" id="SSF51445">
    <property type="entry name" value="(Trans)glycosidases"/>
    <property type="match status" value="1"/>
</dbReference>
<protein>
    <recommendedName>
        <fullName evidence="3">beta-glucosidase</fullName>
        <ecNumber evidence="3">3.2.1.21</ecNumber>
    </recommendedName>
</protein>